<dbReference type="Proteomes" id="UP000183940">
    <property type="component" value="Unassembled WGS sequence"/>
</dbReference>
<feature type="domain" description="Ice-binding protein C-terminal" evidence="1">
    <location>
        <begin position="61"/>
        <end position="85"/>
    </location>
</feature>
<proteinExistence type="predicted"/>
<dbReference type="NCBIfam" id="TIGR02595">
    <property type="entry name" value="PEP_CTERM"/>
    <property type="match status" value="1"/>
</dbReference>
<dbReference type="Pfam" id="PF07589">
    <property type="entry name" value="PEP-CTERM"/>
    <property type="match status" value="1"/>
</dbReference>
<dbReference type="EMBL" id="MLAW01000013">
    <property type="protein sequence ID" value="OJJ25759.1"/>
    <property type="molecule type" value="Genomic_DNA"/>
</dbReference>
<gene>
    <name evidence="2" type="ORF">BI308_09555</name>
</gene>
<accession>A0A1L9QSY1</accession>
<sequence length="86" mass="9337">MLHDTPSSWADLKFLPYVSQFTADSEQTVLSFKGDARNAGHGFVIDAVSVVEVTETERTEVPEPSAVLGLLALSGCSLGMLRRRKV</sequence>
<keyword evidence="3" id="KW-1185">Reference proteome</keyword>
<dbReference type="AlphaFoldDB" id="A0A1L9QSY1"/>
<organism evidence="2 3">
    <name type="scientific">Roseofilum reptotaenium AO1-A</name>
    <dbReference type="NCBI Taxonomy" id="1925591"/>
    <lineage>
        <taxon>Bacteria</taxon>
        <taxon>Bacillati</taxon>
        <taxon>Cyanobacteriota</taxon>
        <taxon>Cyanophyceae</taxon>
        <taxon>Desertifilales</taxon>
        <taxon>Desertifilaceae</taxon>
        <taxon>Roseofilum</taxon>
    </lineage>
</organism>
<evidence type="ECO:0000313" key="3">
    <source>
        <dbReference type="Proteomes" id="UP000183940"/>
    </source>
</evidence>
<protein>
    <recommendedName>
        <fullName evidence="1">Ice-binding protein C-terminal domain-containing protein</fullName>
    </recommendedName>
</protein>
<reference evidence="2" key="1">
    <citation type="submission" date="2016-10" db="EMBL/GenBank/DDBJ databases">
        <title>CRISPR-Cas defence system in Roseofilum reptotaenium: evidence of a bacteriophage-cyanobacterium arms race in the coral black band disease.</title>
        <authorList>
            <person name="Buerger P."/>
            <person name="Wood-Charlson E.M."/>
            <person name="Weynberg K.D."/>
            <person name="Willis B."/>
            <person name="Van Oppen M.J."/>
        </authorList>
    </citation>
    <scope>NUCLEOTIDE SEQUENCE [LARGE SCALE GENOMIC DNA]</scope>
    <source>
        <strain evidence="2">AO1-A</strain>
    </source>
</reference>
<evidence type="ECO:0000313" key="2">
    <source>
        <dbReference type="EMBL" id="OJJ25759.1"/>
    </source>
</evidence>
<comment type="caution">
    <text evidence="2">The sequence shown here is derived from an EMBL/GenBank/DDBJ whole genome shotgun (WGS) entry which is preliminary data.</text>
</comment>
<name>A0A1L9QSY1_9CYAN</name>
<evidence type="ECO:0000259" key="1">
    <source>
        <dbReference type="Pfam" id="PF07589"/>
    </source>
</evidence>
<dbReference type="InterPro" id="IPR013424">
    <property type="entry name" value="Ice-binding_C"/>
</dbReference>